<dbReference type="AlphaFoldDB" id="A0AAD9Z2S1"/>
<dbReference type="PANTHER" id="PTHR37981:SF1">
    <property type="entry name" value="SGNH HYDROLASE-TYPE ESTERASE DOMAIN-CONTAINING PROTEIN"/>
    <property type="match status" value="1"/>
</dbReference>
<accession>A0AAD9Z2S1</accession>
<dbReference type="Proteomes" id="UP001276659">
    <property type="component" value="Unassembled WGS sequence"/>
</dbReference>
<gene>
    <name evidence="3" type="ORF">OEA41_004876</name>
</gene>
<sequence>MSTTSSMLALLLSFLIDKTHSNPIAPAPDGESALAPGTALGPTNTSGPDVRLWAPNTPCNDGTPAEDVVSWVALGDSYASGVTYNNWPNGNLDYDQGDQKAINACRRIVDAYSVQLKNDDDTSWAANKCPYLQFPACSGSKFDAIDGQLNQVNDRYAPRFATMSMGANEVGWVPVVKSCIYHDDLNFDYGPDFPDPNGACAKEISNANTTILNDDEYSNTFKDNFIGAFRKIRDYNLFSQNDDFRVFVTGYAQFFNEDDPACDNYSFRPVGGPKITTALRQAMNTLVKTLNQRYSGLIAAENDPKVVFVPIDDGFQGHRFCEPAGSYRDQRINSWFWDLAVFDNYVPNMAQPQLCDPDTDPSCPDVAAGNPKYGGPVNVDGSVGGSPSLTRIFHPKRPGHTAMEQALKSSIKANLKVT</sequence>
<evidence type="ECO:0000256" key="2">
    <source>
        <dbReference type="SAM" id="SignalP"/>
    </source>
</evidence>
<keyword evidence="4" id="KW-1185">Reference proteome</keyword>
<name>A0AAD9Z2S1_9LECA</name>
<protein>
    <recommendedName>
        <fullName evidence="5">SGNH hydrolase-type esterase domain-containing protein</fullName>
    </recommendedName>
</protein>
<evidence type="ECO:0008006" key="5">
    <source>
        <dbReference type="Google" id="ProtNLM"/>
    </source>
</evidence>
<feature type="chain" id="PRO_5041955114" description="SGNH hydrolase-type esterase domain-containing protein" evidence="2">
    <location>
        <begin position="22"/>
        <end position="418"/>
    </location>
</feature>
<evidence type="ECO:0000256" key="1">
    <source>
        <dbReference type="SAM" id="MobiDB-lite"/>
    </source>
</evidence>
<dbReference type="SUPFAM" id="SSF52266">
    <property type="entry name" value="SGNH hydrolase"/>
    <property type="match status" value="1"/>
</dbReference>
<dbReference type="InterPro" id="IPR037460">
    <property type="entry name" value="SEST-like"/>
</dbReference>
<feature type="region of interest" description="Disordered" evidence="1">
    <location>
        <begin position="26"/>
        <end position="48"/>
    </location>
</feature>
<dbReference type="InterPro" id="IPR036514">
    <property type="entry name" value="SGNH_hydro_sf"/>
</dbReference>
<evidence type="ECO:0000313" key="4">
    <source>
        <dbReference type="Proteomes" id="UP001276659"/>
    </source>
</evidence>
<dbReference type="EMBL" id="JASNWA010000010">
    <property type="protein sequence ID" value="KAK3168428.1"/>
    <property type="molecule type" value="Genomic_DNA"/>
</dbReference>
<organism evidence="3 4">
    <name type="scientific">Lepraria neglecta</name>
    <dbReference type="NCBI Taxonomy" id="209136"/>
    <lineage>
        <taxon>Eukaryota</taxon>
        <taxon>Fungi</taxon>
        <taxon>Dikarya</taxon>
        <taxon>Ascomycota</taxon>
        <taxon>Pezizomycotina</taxon>
        <taxon>Lecanoromycetes</taxon>
        <taxon>OSLEUM clade</taxon>
        <taxon>Lecanoromycetidae</taxon>
        <taxon>Lecanorales</taxon>
        <taxon>Lecanorineae</taxon>
        <taxon>Stereocaulaceae</taxon>
        <taxon>Lepraria</taxon>
    </lineage>
</organism>
<keyword evidence="2" id="KW-0732">Signal</keyword>
<dbReference type="PANTHER" id="PTHR37981">
    <property type="entry name" value="LIPASE 2"/>
    <property type="match status" value="1"/>
</dbReference>
<dbReference type="CDD" id="cd01823">
    <property type="entry name" value="SEST_like"/>
    <property type="match status" value="1"/>
</dbReference>
<feature type="signal peptide" evidence="2">
    <location>
        <begin position="1"/>
        <end position="21"/>
    </location>
</feature>
<dbReference type="Gene3D" id="3.40.50.1110">
    <property type="entry name" value="SGNH hydrolase"/>
    <property type="match status" value="1"/>
</dbReference>
<dbReference type="GO" id="GO:0016788">
    <property type="term" value="F:hydrolase activity, acting on ester bonds"/>
    <property type="evidence" value="ECO:0007669"/>
    <property type="project" value="InterPro"/>
</dbReference>
<reference evidence="3" key="1">
    <citation type="submission" date="2022-11" db="EMBL/GenBank/DDBJ databases">
        <title>Chromosomal genome sequence assembly and mating type (MAT) locus characterization of the leprose asexual lichenized fungus Lepraria neglecta (Nyl.) Erichsen.</title>
        <authorList>
            <person name="Allen J.L."/>
            <person name="Pfeffer B."/>
        </authorList>
    </citation>
    <scope>NUCLEOTIDE SEQUENCE</scope>
    <source>
        <strain evidence="3">Allen 5258</strain>
    </source>
</reference>
<evidence type="ECO:0000313" key="3">
    <source>
        <dbReference type="EMBL" id="KAK3168428.1"/>
    </source>
</evidence>
<proteinExistence type="predicted"/>
<comment type="caution">
    <text evidence="3">The sequence shown here is derived from an EMBL/GenBank/DDBJ whole genome shotgun (WGS) entry which is preliminary data.</text>
</comment>
<dbReference type="GO" id="GO:0006629">
    <property type="term" value="P:lipid metabolic process"/>
    <property type="evidence" value="ECO:0007669"/>
    <property type="project" value="TreeGrafter"/>
</dbReference>